<keyword evidence="7" id="KW-1185">Reference proteome</keyword>
<dbReference type="GO" id="GO:0097431">
    <property type="term" value="C:mitotic spindle pole"/>
    <property type="evidence" value="ECO:0007669"/>
    <property type="project" value="TreeGrafter"/>
</dbReference>
<dbReference type="InterPro" id="IPR012461">
    <property type="entry name" value="SACK1"/>
</dbReference>
<dbReference type="GO" id="GO:1902808">
    <property type="term" value="P:positive regulation of cell cycle G1/S phase transition"/>
    <property type="evidence" value="ECO:0007669"/>
    <property type="project" value="TreeGrafter"/>
</dbReference>
<dbReference type="GO" id="GO:1902480">
    <property type="term" value="P:protein localization to mitotic spindle"/>
    <property type="evidence" value="ECO:0007669"/>
    <property type="project" value="TreeGrafter"/>
</dbReference>
<evidence type="ECO:0000256" key="3">
    <source>
        <dbReference type="ARBA" id="ARBA00022490"/>
    </source>
</evidence>
<dbReference type="EMBL" id="JAHGAV010000066">
    <property type="protein sequence ID" value="KAG6933819.1"/>
    <property type="molecule type" value="Genomic_DNA"/>
</dbReference>
<feature type="compositionally biased region" description="Polar residues" evidence="4">
    <location>
        <begin position="1"/>
        <end position="15"/>
    </location>
</feature>
<dbReference type="OrthoDB" id="9882762at2759"/>
<feature type="domain" description="Scaffolding anchor of CK1" evidence="5">
    <location>
        <begin position="90"/>
        <end position="357"/>
    </location>
</feature>
<protein>
    <submittedName>
        <fullName evidence="6">Family With Sequence Similarity 83 Member D-like</fullName>
    </submittedName>
</protein>
<dbReference type="PANTHER" id="PTHR16181:SF29">
    <property type="entry name" value="PROTEIN FAM83A-RELATED"/>
    <property type="match status" value="1"/>
</dbReference>
<dbReference type="InterPro" id="IPR050944">
    <property type="entry name" value="FAM83"/>
</dbReference>
<evidence type="ECO:0000313" key="6">
    <source>
        <dbReference type="EMBL" id="KAG6933819.1"/>
    </source>
</evidence>
<comment type="similarity">
    <text evidence="2">Belongs to the FAM83 family.</text>
</comment>
<comment type="subcellular location">
    <subcellularLocation>
        <location evidence="1">Cytoplasm</location>
    </subcellularLocation>
</comment>
<dbReference type="PANTHER" id="PTHR16181">
    <property type="entry name" value="PROTEIN FAM83A-RELATED"/>
    <property type="match status" value="1"/>
</dbReference>
<feature type="compositionally biased region" description="Low complexity" evidence="4">
    <location>
        <begin position="22"/>
        <end position="31"/>
    </location>
</feature>
<dbReference type="Gene3D" id="3.30.870.10">
    <property type="entry name" value="Endonuclease Chain A"/>
    <property type="match status" value="1"/>
</dbReference>
<evidence type="ECO:0000256" key="1">
    <source>
        <dbReference type="ARBA" id="ARBA00004496"/>
    </source>
</evidence>
<feature type="region of interest" description="Disordered" evidence="4">
    <location>
        <begin position="1"/>
        <end position="32"/>
    </location>
</feature>
<comment type="caution">
    <text evidence="6">The sequence shown here is derived from an EMBL/GenBank/DDBJ whole genome shotgun (WGS) entry which is preliminary data.</text>
</comment>
<organism evidence="6 7">
    <name type="scientific">Chelydra serpentina</name>
    <name type="common">Snapping turtle</name>
    <name type="synonym">Testudo serpentina</name>
    <dbReference type="NCBI Taxonomy" id="8475"/>
    <lineage>
        <taxon>Eukaryota</taxon>
        <taxon>Metazoa</taxon>
        <taxon>Chordata</taxon>
        <taxon>Craniata</taxon>
        <taxon>Vertebrata</taxon>
        <taxon>Euteleostomi</taxon>
        <taxon>Archelosauria</taxon>
        <taxon>Testudinata</taxon>
        <taxon>Testudines</taxon>
        <taxon>Cryptodira</taxon>
        <taxon>Durocryptodira</taxon>
        <taxon>Americhelydia</taxon>
        <taxon>Chelydroidea</taxon>
        <taxon>Chelydridae</taxon>
        <taxon>Chelydra</taxon>
    </lineage>
</organism>
<keyword evidence="3" id="KW-0963">Cytoplasm</keyword>
<evidence type="ECO:0000256" key="4">
    <source>
        <dbReference type="SAM" id="MobiDB-lite"/>
    </source>
</evidence>
<dbReference type="GO" id="GO:0005829">
    <property type="term" value="C:cytosol"/>
    <property type="evidence" value="ECO:0007669"/>
    <property type="project" value="TreeGrafter"/>
</dbReference>
<reference evidence="6 7" key="1">
    <citation type="journal article" date="2020" name="G3 (Bethesda)">
        <title>Draft Genome of the Common Snapping Turtle, Chelydra serpentina, a Model for Phenotypic Plasticity in Reptiles.</title>
        <authorList>
            <person name="Das D."/>
            <person name="Singh S.K."/>
            <person name="Bierstedt J."/>
            <person name="Erickson A."/>
            <person name="Galli G.L.J."/>
            <person name="Crossley D.A. 2nd"/>
            <person name="Rhen T."/>
        </authorList>
    </citation>
    <scope>NUCLEOTIDE SEQUENCE [LARGE SCALE GENOMIC DNA]</scope>
    <source>
        <strain evidence="6">KW</strain>
    </source>
</reference>
<dbReference type="GO" id="GO:0019901">
    <property type="term" value="F:protein kinase binding"/>
    <property type="evidence" value="ECO:0007669"/>
    <property type="project" value="TreeGrafter"/>
</dbReference>
<accession>A0A8T1SY50</accession>
<dbReference type="GO" id="GO:0007165">
    <property type="term" value="P:signal transduction"/>
    <property type="evidence" value="ECO:0007669"/>
    <property type="project" value="TreeGrafter"/>
</dbReference>
<dbReference type="SUPFAM" id="SSF56024">
    <property type="entry name" value="Phospholipase D/nuclease"/>
    <property type="match status" value="1"/>
</dbReference>
<feature type="compositionally biased region" description="Low complexity" evidence="4">
    <location>
        <begin position="524"/>
        <end position="550"/>
    </location>
</feature>
<name>A0A8T1SY50_CHESE</name>
<dbReference type="Pfam" id="PF07894">
    <property type="entry name" value="SACK1"/>
    <property type="match status" value="1"/>
</dbReference>
<feature type="region of interest" description="Disordered" evidence="4">
    <location>
        <begin position="516"/>
        <end position="550"/>
    </location>
</feature>
<evidence type="ECO:0000259" key="5">
    <source>
        <dbReference type="Pfam" id="PF07894"/>
    </source>
</evidence>
<dbReference type="GO" id="GO:0032006">
    <property type="term" value="P:regulation of TOR signaling"/>
    <property type="evidence" value="ECO:0007669"/>
    <property type="project" value="TreeGrafter"/>
</dbReference>
<gene>
    <name evidence="6" type="ORF">G0U57_018361</name>
</gene>
<sequence>GLGQTHSKAASQPQRGTERQRPPQSAAAARQLGWVQTPYKRSRLSLGSAPFRIGSAPVSPGWWQRRLPMANQSQCLEDAPGRWPPGKPTSPELYSEAQRLALEELVAGGRAAFRAFLRREKVPGFLSEPEIQAVLQAAAPPAGAEDGAAEPSLSASLDCSSLTYFPEQSDVEPPVLELGWPAFSSGSYRGLTRVEALFQPSFGETIYSCKEAVRRQIRSAREVIALVMDSFTDIDIFHDLQEAYRKRKIPVYILLDQDFLPHFMEMCRSLGVCPEQEGLMRVRTITGNTYYTRSGAKIVGKVHEKFMLIDGIRVTTGSYSFTWTDGKLNSSNLLLLSGQVAEHFDLEFRILYAQSKPISPKLPSSCRSSGIFDHLVNGTKSPKDYTVGILLRAELARLSSTPKKPLKKTDLTDNAEGSKSYNLGPSYIGTEEWFGSQEAIVEPKEVNSMSTQTEPWEEKPTVTLSNAVTQTSVVMVASGTQTSVAARMAGTQTVVPRKTAMTQTDKKESVEEHLLLRQQSKEGSPSSGKSTSTSSSLRSLSSSSSQCSLASSTSSLSSLRSIEYSGNHRTEYFQKLHKERQFHYSIIRSKLNHMVAILARRGRVPENYMSCHAVSCNVKQRHEFSTSLLSLRDVSLFK</sequence>
<dbReference type="GO" id="GO:0070372">
    <property type="term" value="P:regulation of ERK1 and ERK2 cascade"/>
    <property type="evidence" value="ECO:0007669"/>
    <property type="project" value="TreeGrafter"/>
</dbReference>
<dbReference type="Proteomes" id="UP000765507">
    <property type="component" value="Unassembled WGS sequence"/>
</dbReference>
<evidence type="ECO:0000256" key="2">
    <source>
        <dbReference type="ARBA" id="ARBA00006937"/>
    </source>
</evidence>
<evidence type="ECO:0000313" key="7">
    <source>
        <dbReference type="Proteomes" id="UP000765507"/>
    </source>
</evidence>
<feature type="non-terminal residue" evidence="6">
    <location>
        <position position="1"/>
    </location>
</feature>
<dbReference type="AlphaFoldDB" id="A0A8T1SY50"/>
<proteinExistence type="inferred from homology"/>
<dbReference type="FunFam" id="3.30.870.10:FF:000004">
    <property type="entry name" value="protein FAM83H isoform X2"/>
    <property type="match status" value="1"/>
</dbReference>